<gene>
    <name evidence="1" type="ORF">ERS852448_02200</name>
</gene>
<name>A0A173UQG9_EUBRA</name>
<evidence type="ECO:0000313" key="1">
    <source>
        <dbReference type="EMBL" id="CUN17064.1"/>
    </source>
</evidence>
<dbReference type="Proteomes" id="UP000095492">
    <property type="component" value="Unassembled WGS sequence"/>
</dbReference>
<dbReference type="RefSeq" id="WP_055290546.1">
    <property type="nucleotide sequence ID" value="NZ_CP173382.1"/>
</dbReference>
<dbReference type="OrthoDB" id="2067420at2"/>
<proteinExistence type="predicted"/>
<accession>A0A173UQG9</accession>
<dbReference type="EMBL" id="CYYA01000015">
    <property type="protein sequence ID" value="CUN17064.1"/>
    <property type="molecule type" value="Genomic_DNA"/>
</dbReference>
<dbReference type="AlphaFoldDB" id="A0A173UQG9"/>
<evidence type="ECO:0000313" key="2">
    <source>
        <dbReference type="Proteomes" id="UP000095492"/>
    </source>
</evidence>
<reference evidence="1 2" key="1">
    <citation type="submission" date="2015-09" db="EMBL/GenBank/DDBJ databases">
        <authorList>
            <consortium name="Pathogen Informatics"/>
        </authorList>
    </citation>
    <scope>NUCLEOTIDE SEQUENCE [LARGE SCALE GENOMIC DNA]</scope>
    <source>
        <strain evidence="1 2">2789STDY5608891</strain>
    </source>
</reference>
<dbReference type="GeneID" id="97391260"/>
<organism evidence="1 2">
    <name type="scientific">Eubacterium ramulus</name>
    <dbReference type="NCBI Taxonomy" id="39490"/>
    <lineage>
        <taxon>Bacteria</taxon>
        <taxon>Bacillati</taxon>
        <taxon>Bacillota</taxon>
        <taxon>Clostridia</taxon>
        <taxon>Eubacteriales</taxon>
        <taxon>Eubacteriaceae</taxon>
        <taxon>Eubacterium</taxon>
    </lineage>
</organism>
<protein>
    <submittedName>
        <fullName evidence="1">Uncharacterized protein</fullName>
    </submittedName>
</protein>
<sequence length="91" mass="10785">MDQNFFSQNPAFQNISPEKLAFLMNFMNQEKPNSSRDMMAFLMNFVAKAKNQNLSFTTDETDFIIQHLRQGLNPAEQQRIDRVLQMLRRKK</sequence>